<comment type="caution">
    <text evidence="5">The sequence shown here is derived from an EMBL/GenBank/DDBJ whole genome shotgun (WGS) entry which is preliminary data.</text>
</comment>
<dbReference type="InterPro" id="IPR007551">
    <property type="entry name" value="YajQ/Smlt4090-like"/>
</dbReference>
<dbReference type="RefSeq" id="WP_054194870.1">
    <property type="nucleotide sequence ID" value="NZ_CALUQK010000003.1"/>
</dbReference>
<evidence type="ECO:0000256" key="2">
    <source>
        <dbReference type="ARBA" id="ARBA00093450"/>
    </source>
</evidence>
<evidence type="ECO:0000313" key="7">
    <source>
        <dbReference type="Proteomes" id="UP000037997"/>
    </source>
</evidence>
<name>A0A0N1E9B6_9HELI</name>
<dbReference type="CDD" id="cd11740">
    <property type="entry name" value="YajQ_like"/>
    <property type="match status" value="1"/>
</dbReference>
<keyword evidence="1 3" id="KW-0547">Nucleotide-binding</keyword>
<comment type="function">
    <text evidence="3">Nucleotide-binding protein.</text>
</comment>
<gene>
    <name evidence="5" type="ORF">HPU229334_03135</name>
    <name evidence="4" type="ORF">HPU229336_08605</name>
</gene>
<dbReference type="EMBL" id="JNOC01000017">
    <property type="protein sequence ID" value="KPH56052.1"/>
    <property type="molecule type" value="Genomic_DNA"/>
</dbReference>
<dbReference type="NCBIfam" id="NF003819">
    <property type="entry name" value="PRK05412.1"/>
    <property type="match status" value="1"/>
</dbReference>
<dbReference type="Pfam" id="PF04461">
    <property type="entry name" value="YajQ"/>
    <property type="match status" value="1"/>
</dbReference>
<evidence type="ECO:0000313" key="6">
    <source>
        <dbReference type="Proteomes" id="UP000037800"/>
    </source>
</evidence>
<dbReference type="Proteomes" id="UP000037997">
    <property type="component" value="Unassembled WGS sequence"/>
</dbReference>
<dbReference type="InterPro" id="IPR036183">
    <property type="entry name" value="YajQ-like_sf"/>
</dbReference>
<dbReference type="EMBL" id="JNUR01000007">
    <property type="protein sequence ID" value="KPH51109.1"/>
    <property type="molecule type" value="Genomic_DNA"/>
</dbReference>
<dbReference type="STRING" id="35818.HPU229336_08605"/>
<evidence type="ECO:0000256" key="1">
    <source>
        <dbReference type="ARBA" id="ARBA00022741"/>
    </source>
</evidence>
<dbReference type="GeneID" id="93196727"/>
<dbReference type="InterPro" id="IPR035571">
    <property type="entry name" value="UPF0234-like_C"/>
</dbReference>
<dbReference type="Proteomes" id="UP000037800">
    <property type="component" value="Unassembled WGS sequence"/>
</dbReference>
<dbReference type="PATRIC" id="fig|35818.10.peg.1696"/>
<dbReference type="Gene3D" id="3.30.70.990">
    <property type="entry name" value="YajQ-like, domain 2"/>
    <property type="match status" value="1"/>
</dbReference>
<evidence type="ECO:0000313" key="4">
    <source>
        <dbReference type="EMBL" id="KPH51109.1"/>
    </source>
</evidence>
<reference evidence="6 7" key="1">
    <citation type="submission" date="2014-06" db="EMBL/GenBank/DDBJ databases">
        <title>Helicobacter pullorum isolates in fresh chicken meat - phenotypic and genotypic features.</title>
        <authorList>
            <person name="Borges V."/>
            <person name="Santos A."/>
            <person name="Correia C.B."/>
            <person name="Saraiva M."/>
            <person name="Menard A."/>
            <person name="Vieira L."/>
            <person name="Sampaio D.A."/>
            <person name="Gomes J.P."/>
            <person name="Oleastro M."/>
        </authorList>
    </citation>
    <scope>NUCLEOTIDE SEQUENCE [LARGE SCALE GENOMIC DNA]</scope>
    <source>
        <strain evidence="5 7">229334/12</strain>
        <strain evidence="4 6">229336/12</strain>
    </source>
</reference>
<organism evidence="5 7">
    <name type="scientific">Helicobacter pullorum</name>
    <dbReference type="NCBI Taxonomy" id="35818"/>
    <lineage>
        <taxon>Bacteria</taxon>
        <taxon>Pseudomonadati</taxon>
        <taxon>Campylobacterota</taxon>
        <taxon>Epsilonproteobacteria</taxon>
        <taxon>Campylobacterales</taxon>
        <taxon>Helicobacteraceae</taxon>
        <taxon>Helicobacter</taxon>
    </lineage>
</organism>
<accession>A0A0N1E9B6</accession>
<dbReference type="PANTHER" id="PTHR30476:SF0">
    <property type="entry name" value="UPF0234 PROTEIN YAJQ"/>
    <property type="match status" value="1"/>
</dbReference>
<dbReference type="OrthoDB" id="9801447at2"/>
<dbReference type="AlphaFoldDB" id="A0A0N1E9B6"/>
<evidence type="ECO:0000313" key="5">
    <source>
        <dbReference type="EMBL" id="KPH56052.1"/>
    </source>
</evidence>
<evidence type="ECO:0000256" key="3">
    <source>
        <dbReference type="HAMAP-Rule" id="MF_00632"/>
    </source>
</evidence>
<dbReference type="SUPFAM" id="SSF89963">
    <property type="entry name" value="YajQ-like"/>
    <property type="match status" value="2"/>
</dbReference>
<dbReference type="GO" id="GO:0005829">
    <property type="term" value="C:cytosol"/>
    <property type="evidence" value="ECO:0007669"/>
    <property type="project" value="TreeGrafter"/>
</dbReference>
<dbReference type="PANTHER" id="PTHR30476">
    <property type="entry name" value="UPF0234 PROTEIN YAJQ"/>
    <property type="match status" value="1"/>
</dbReference>
<dbReference type="InterPro" id="IPR035570">
    <property type="entry name" value="UPF0234_N"/>
</dbReference>
<dbReference type="HAMAP" id="MF_00632">
    <property type="entry name" value="UPF0234"/>
    <property type="match status" value="1"/>
</dbReference>
<dbReference type="GO" id="GO:0000166">
    <property type="term" value="F:nucleotide binding"/>
    <property type="evidence" value="ECO:0007669"/>
    <property type="project" value="UniProtKB-UniRule"/>
</dbReference>
<dbReference type="Gene3D" id="3.30.70.860">
    <property type="match status" value="1"/>
</dbReference>
<comment type="similarity">
    <text evidence="2 3">Belongs to the YajQ family.</text>
</comment>
<protein>
    <recommendedName>
        <fullName evidence="3">Nucleotide-binding protein HPU229334_03135</fullName>
    </recommendedName>
</protein>
<sequence>MAAKEHSFDISAKVDIQEFKNALEQAKKEIANRFDFKDDKAKEITFNEKEKSLTILATSENKAKTIKDIFDSKLIKRNLSLKVLKETSKDNSSGGNLKITYKLNDTLDDKNAKTINAEIKNQKFKVQTQIQGNEIRVKSKDIDELQKVIAHLKKMELEISLNFGNFN</sequence>
<proteinExistence type="inferred from homology"/>